<dbReference type="InterPro" id="IPR023809">
    <property type="entry name" value="Thiopep_bacteriocin_synth_dom"/>
</dbReference>
<accession>W7J666</accession>
<dbReference type="Proteomes" id="UP000019277">
    <property type="component" value="Unassembled WGS sequence"/>
</dbReference>
<dbReference type="Pfam" id="PF14028">
    <property type="entry name" value="Lant_dehydr_C"/>
    <property type="match status" value="1"/>
</dbReference>
<evidence type="ECO:0000313" key="4">
    <source>
        <dbReference type="Proteomes" id="UP000019277"/>
    </source>
</evidence>
<feature type="domain" description="Thiopeptide-type bacteriocin biosynthesis" evidence="2">
    <location>
        <begin position="739"/>
        <end position="992"/>
    </location>
</feature>
<dbReference type="InterPro" id="IPR006827">
    <property type="entry name" value="Lant_deHydtase_N"/>
</dbReference>
<dbReference type="eggNOG" id="ENOG502Z81U">
    <property type="taxonomic scope" value="Bacteria"/>
</dbReference>
<dbReference type="PATRIC" id="fig|909613.9.peg.118"/>
<proteinExistence type="predicted"/>
<dbReference type="Pfam" id="PF04738">
    <property type="entry name" value="Lant_dehydr_N"/>
    <property type="match status" value="1"/>
</dbReference>
<organism evidence="3 4">
    <name type="scientific">Actinokineospora spheciospongiae</name>
    <dbReference type="NCBI Taxonomy" id="909613"/>
    <lineage>
        <taxon>Bacteria</taxon>
        <taxon>Bacillati</taxon>
        <taxon>Actinomycetota</taxon>
        <taxon>Actinomycetes</taxon>
        <taxon>Pseudonocardiales</taxon>
        <taxon>Pseudonocardiaceae</taxon>
        <taxon>Actinokineospora</taxon>
    </lineage>
</organism>
<protein>
    <submittedName>
        <fullName evidence="3">Lanthionine biosynthesis protein LanB</fullName>
    </submittedName>
</protein>
<dbReference type="STRING" id="909613.UO65_0114"/>
<sequence>MPADTDEHLARWREWLDQVWADDHIVAAIEMASPVLAEQVRRVFDGNSITPRDLRRLVLSLARYLVRGTGRATPFGLFAGVAPIHFGPATTARSGGRHKTIARVDAEWLARVVERLEASVELRRSLTVVVNDLAFVRDGRLVVGCERHAGASSKTSAAEVSVKLTKAVDIVVRAARTPIAVVDLADALAAEFPATRASVIEGMVAELVTRRILVTSLRPPMSAADPLGQVIEQATACGGDALPDVADLLGLLRDVRRDLAAHNQSTTSHTRQRVLRAQVSAAMNNIAATGKPLAVDLRVDDRVVLSEQVAQEAQVAADALARLAVHPAGSPAWRDYHSRFLERYGMGAMVAVADLVNADTGLGFPAGYRDTRLAPPAAPSLSERDVMLLALAQKAALDRSTEVVLDDNAIGRLAVDDLTAVQPHTELRFRIQAPTREALDRGEFELVVASVSRAAGTTTGRFLDVLDLDDRERMTTAYQSLPTLHDDAFAAQVSGPTLYPRAENVARSPQVLATLVSFAEHRAPDEQTVVVDDLAVTADAHHLYLVSRSRHRLVEPTVFSAVEFAHAAHPLLRFLCEITTARAAVCAPFSWGAANQLPYLPRIRYRRTVLTPARWTVDASDLPGPTSSSAAWIEQLAAWRRRYALPESVYLGEDDRRLHLNLNRPAHLHLLRVELDRAGKVQLREAPEGDAFGWFDGRAHEIVVPLAADQPAPARRRRRPWSLPTVEPALGHLPGSDEWLYLKLYGHPDRHDAILTGHLPRLVRTGHEPMQWWFLRYQDPEPHLRLRFRLPEGVDYVETARQVATWTAGLRERGLIGHAQLDTYYPEVGRFGPGPTMTAAEAVFAADSEAVLAQLASLAGTGAPHKQALIAASTVDLAIAATGDSGAGLRWLLDHVDRTAIEAPARQVHDQAITLADPDNQRAALRAIPGGDAIADAWEHRRTVLAAYRDKLVATDITALDVLPDLTHLHFVRMTGLDPHGERACARLARTAALSWTSRTRGAR</sequence>
<dbReference type="NCBIfam" id="TIGR03891">
    <property type="entry name" value="thiopep_ocin"/>
    <property type="match status" value="1"/>
</dbReference>
<feature type="domain" description="Lantibiotic dehydratase N-terminal" evidence="1">
    <location>
        <begin position="22"/>
        <end position="671"/>
    </location>
</feature>
<gene>
    <name evidence="3" type="ORF">UO65_0114</name>
</gene>
<dbReference type="EMBL" id="AYXG01000004">
    <property type="protein sequence ID" value="EWC64507.1"/>
    <property type="molecule type" value="Genomic_DNA"/>
</dbReference>
<evidence type="ECO:0000259" key="1">
    <source>
        <dbReference type="Pfam" id="PF04738"/>
    </source>
</evidence>
<reference evidence="3 4" key="1">
    <citation type="journal article" date="2014" name="Genome Announc.">
        <title>Draft Genome Sequence of the Antitrypanosomally Active Sponge-Associated Bacterium Actinokineospora sp. Strain EG49.</title>
        <authorList>
            <person name="Harjes J."/>
            <person name="Ryu T."/>
            <person name="Abdelmohsen U.R."/>
            <person name="Moitinho-Silva L."/>
            <person name="Horn H."/>
            <person name="Ravasi T."/>
            <person name="Hentschel U."/>
        </authorList>
    </citation>
    <scope>NUCLEOTIDE SEQUENCE [LARGE SCALE GENOMIC DNA]</scope>
    <source>
        <strain evidence="3 4">EG49</strain>
    </source>
</reference>
<name>W7J666_9PSEU</name>
<dbReference type="AlphaFoldDB" id="W7J666"/>
<evidence type="ECO:0000313" key="3">
    <source>
        <dbReference type="EMBL" id="EWC64507.1"/>
    </source>
</evidence>
<comment type="caution">
    <text evidence="3">The sequence shown here is derived from an EMBL/GenBank/DDBJ whole genome shotgun (WGS) entry which is preliminary data.</text>
</comment>
<evidence type="ECO:0000259" key="2">
    <source>
        <dbReference type="Pfam" id="PF14028"/>
    </source>
</evidence>
<keyword evidence="4" id="KW-1185">Reference proteome</keyword>